<dbReference type="OrthoDB" id="7644395at2"/>
<dbReference type="Gene3D" id="3.30.2000.30">
    <property type="match status" value="1"/>
</dbReference>
<dbReference type="RefSeq" id="WP_092860056.1">
    <property type="nucleotide sequence ID" value="NZ_FOQH01000005.1"/>
</dbReference>
<dbReference type="EMBL" id="FOQH01000005">
    <property type="protein sequence ID" value="SFI24294.1"/>
    <property type="molecule type" value="Genomic_DNA"/>
</dbReference>
<protein>
    <recommendedName>
        <fullName evidence="3">DUF3168 domain-containing protein</fullName>
    </recommendedName>
</protein>
<dbReference type="InterPro" id="IPR021508">
    <property type="entry name" value="Gp17-like"/>
</dbReference>
<name>A0A1I3GLF8_9RHOB</name>
<gene>
    <name evidence="1" type="ORF">SAMN05216258_105226</name>
</gene>
<organism evidence="1 2">
    <name type="scientific">Albimonas pacifica</name>
    <dbReference type="NCBI Taxonomy" id="1114924"/>
    <lineage>
        <taxon>Bacteria</taxon>
        <taxon>Pseudomonadati</taxon>
        <taxon>Pseudomonadota</taxon>
        <taxon>Alphaproteobacteria</taxon>
        <taxon>Rhodobacterales</taxon>
        <taxon>Paracoccaceae</taxon>
        <taxon>Albimonas</taxon>
    </lineage>
</organism>
<dbReference type="Proteomes" id="UP000199377">
    <property type="component" value="Unassembled WGS sequence"/>
</dbReference>
<evidence type="ECO:0000313" key="1">
    <source>
        <dbReference type="EMBL" id="SFI24294.1"/>
    </source>
</evidence>
<keyword evidence="2" id="KW-1185">Reference proteome</keyword>
<dbReference type="InterPro" id="IPR053745">
    <property type="entry name" value="Viral_Tail_Comp_sf"/>
</dbReference>
<evidence type="ECO:0000313" key="2">
    <source>
        <dbReference type="Proteomes" id="UP000199377"/>
    </source>
</evidence>
<proteinExistence type="predicted"/>
<sequence>MTYRASFALQEAVYAALTGSAALATLVGGRIYDAAPHADAADAAAGVFVTLGDERVSDWSAQGLSGAIHDFEITVHGSDEGFAAAKVAAEAVSAAVLGPLPALSLGRIATADFRGARARRERTGGRAIELRFRFRIEA</sequence>
<dbReference type="Pfam" id="PF11367">
    <property type="entry name" value="Tail_completion_gp17"/>
    <property type="match status" value="1"/>
</dbReference>
<dbReference type="AlphaFoldDB" id="A0A1I3GLF8"/>
<dbReference type="STRING" id="1114924.SAMN05216258_105226"/>
<accession>A0A1I3GLF8</accession>
<reference evidence="1 2" key="1">
    <citation type="submission" date="2016-10" db="EMBL/GenBank/DDBJ databases">
        <authorList>
            <person name="de Groot N.N."/>
        </authorList>
    </citation>
    <scope>NUCLEOTIDE SEQUENCE [LARGE SCALE GENOMIC DNA]</scope>
    <source>
        <strain evidence="1 2">CGMCC 1.11030</strain>
    </source>
</reference>
<evidence type="ECO:0008006" key="3">
    <source>
        <dbReference type="Google" id="ProtNLM"/>
    </source>
</evidence>